<dbReference type="Proteomes" id="UP000229459">
    <property type="component" value="Unassembled WGS sequence"/>
</dbReference>
<dbReference type="AlphaFoldDB" id="A0A2H0B715"/>
<accession>A0A2H0B715</accession>
<sequence>MTEQVYNVNLSCNDTTGNHAYAVFNFTYDITSPTLNFTFPTPVNATQVSRSVIINTTHSDTNPYYIWINWNGTVEQNQTWTGTFSSFTKNNLVNGNYTFNVTIMDKATNKNYTSDTRWVNINGTVPVVSLTLPTDNSFNNTGIGNFTCDSTAISGRTLMNMTFYWNYTGSWTANETISIAGNTSYNYGFYRSSLTDKKIIWNCLAYDNESDNSFSATNYTYIIDLTNPSVANNTGFATELNHNWYVVNFSVSDTNLHTILLNWNGTNESFDNISSSYYSENKSLSDGNYTYYAYANDTAMNSNTSSVYWLAIDYYRPVVTISSPANSSSITTASLPLSIPMTYSITNEFPFSSCYYNVTDYLGGVEVANTDLNYSATSTSFIVNSAGVYSVNMYATSATGTVNNTNSSFTVIFSVDSGGGGGGGEPQQIFVQTPVQLAFVGCGDHFCDVDGERGERENSIGCPEDCKPVSFETIFTDCVYKDGKFCLFCSPTCIFRQFLFYTIIFIILFGLIIYGLVKSIKAKKRRKKKRQF</sequence>
<gene>
    <name evidence="2" type="ORF">COX08_00825</name>
</gene>
<evidence type="ECO:0000313" key="3">
    <source>
        <dbReference type="Proteomes" id="UP000229459"/>
    </source>
</evidence>
<keyword evidence="1" id="KW-0812">Transmembrane</keyword>
<dbReference type="EMBL" id="PCSR01000017">
    <property type="protein sequence ID" value="PIP53465.1"/>
    <property type="molecule type" value="Genomic_DNA"/>
</dbReference>
<protein>
    <submittedName>
        <fullName evidence="2">Uncharacterized protein</fullName>
    </submittedName>
</protein>
<feature type="transmembrane region" description="Helical" evidence="1">
    <location>
        <begin position="498"/>
        <end position="517"/>
    </location>
</feature>
<comment type="caution">
    <text evidence="2">The sequence shown here is derived from an EMBL/GenBank/DDBJ whole genome shotgun (WGS) entry which is preliminary data.</text>
</comment>
<evidence type="ECO:0000256" key="1">
    <source>
        <dbReference type="SAM" id="Phobius"/>
    </source>
</evidence>
<organism evidence="2 3">
    <name type="scientific">Candidatus Beckwithbacteria bacterium CG23_combo_of_CG06-09_8_20_14_all_34_8</name>
    <dbReference type="NCBI Taxonomy" id="1974497"/>
    <lineage>
        <taxon>Bacteria</taxon>
        <taxon>Candidatus Beckwithiibacteriota</taxon>
    </lineage>
</organism>
<keyword evidence="1" id="KW-1133">Transmembrane helix</keyword>
<evidence type="ECO:0000313" key="2">
    <source>
        <dbReference type="EMBL" id="PIP53465.1"/>
    </source>
</evidence>
<name>A0A2H0B715_9BACT</name>
<proteinExistence type="predicted"/>
<keyword evidence="1" id="KW-0472">Membrane</keyword>
<reference evidence="2 3" key="1">
    <citation type="submission" date="2017-09" db="EMBL/GenBank/DDBJ databases">
        <title>Depth-based differentiation of microbial function through sediment-hosted aquifers and enrichment of novel symbionts in the deep terrestrial subsurface.</title>
        <authorList>
            <person name="Probst A.J."/>
            <person name="Ladd B."/>
            <person name="Jarett J.K."/>
            <person name="Geller-Mcgrath D.E."/>
            <person name="Sieber C.M."/>
            <person name="Emerson J.B."/>
            <person name="Anantharaman K."/>
            <person name="Thomas B.C."/>
            <person name="Malmstrom R."/>
            <person name="Stieglmeier M."/>
            <person name="Klingl A."/>
            <person name="Woyke T."/>
            <person name="Ryan C.M."/>
            <person name="Banfield J.F."/>
        </authorList>
    </citation>
    <scope>NUCLEOTIDE SEQUENCE [LARGE SCALE GENOMIC DNA]</scope>
    <source>
        <strain evidence="2">CG23_combo_of_CG06-09_8_20_14_all_34_8</strain>
    </source>
</reference>